<evidence type="ECO:0000313" key="3">
    <source>
        <dbReference type="Proteomes" id="UP000000600"/>
    </source>
</evidence>
<dbReference type="OMA" id="NDHENKR"/>
<evidence type="ECO:0000256" key="1">
    <source>
        <dbReference type="SAM" id="Coils"/>
    </source>
</evidence>
<keyword evidence="1" id="KW-0175">Coiled coil</keyword>
<keyword evidence="3" id="KW-1185">Reference proteome</keyword>
<organism evidence="2 3">
    <name type="scientific">Paramecium tetraurelia</name>
    <dbReference type="NCBI Taxonomy" id="5888"/>
    <lineage>
        <taxon>Eukaryota</taxon>
        <taxon>Sar</taxon>
        <taxon>Alveolata</taxon>
        <taxon>Ciliophora</taxon>
        <taxon>Intramacronucleata</taxon>
        <taxon>Oligohymenophorea</taxon>
        <taxon>Peniculida</taxon>
        <taxon>Parameciidae</taxon>
        <taxon>Paramecium</taxon>
    </lineage>
</organism>
<gene>
    <name evidence="2" type="ORF">GSPATT00004605001</name>
</gene>
<dbReference type="GeneID" id="5009693"/>
<accession>A0BD94</accession>
<dbReference type="OrthoDB" id="10509897at2759"/>
<dbReference type="HOGENOM" id="CLU_761764_0_0_1"/>
<dbReference type="EMBL" id="CT867986">
    <property type="protein sequence ID" value="CAK56511.1"/>
    <property type="molecule type" value="Genomic_DNA"/>
</dbReference>
<dbReference type="InParanoid" id="A0BD94"/>
<dbReference type="KEGG" id="ptm:GSPATT00004605001"/>
<sequence>MNTTNIDQYLDSITNQDQLLLIQNVVNCFKDPREEIKQVGEQLMKQLEQRVKQQNQNQNQNAYEEQKESLKEPILYKKKKMGVSILSLDGSFILTDKETTQMLEWQFNKNKQKRLQDSCADAGRTNLYKQIKSEDQLLATDENEKTIKMTIYSELMRKKGMRWLSTKWSEKIPIDRIKESLKEIQGFNKYDKMRFKFLKTLSIELIRGRIYKKRLDKKSDNQDILTRPQLEYISRKSADLDDFLICKITNDDTVEQIDESDMANDKILAIKEIKWQEKVNSFKENKNKIEKQLEKIEKQQDKFEEQQEKIEKPQKKIKKLYKKIMQQSENKVSHTIDFQLFSESFQHEYNSYAQNALADKHLLI</sequence>
<dbReference type="Proteomes" id="UP000000600">
    <property type="component" value="Unassembled WGS sequence"/>
</dbReference>
<protein>
    <submittedName>
        <fullName evidence="2">Uncharacterized protein</fullName>
    </submittedName>
</protein>
<name>A0BD94_PARTE</name>
<evidence type="ECO:0000313" key="2">
    <source>
        <dbReference type="EMBL" id="CAK56511.1"/>
    </source>
</evidence>
<dbReference type="AlphaFoldDB" id="A0BD94"/>
<dbReference type="RefSeq" id="XP_001423909.1">
    <property type="nucleotide sequence ID" value="XM_001423872.1"/>
</dbReference>
<proteinExistence type="predicted"/>
<feature type="coiled-coil region" evidence="1">
    <location>
        <begin position="279"/>
        <end position="316"/>
    </location>
</feature>
<reference evidence="2 3" key="1">
    <citation type="journal article" date="2006" name="Nature">
        <title>Global trends of whole-genome duplications revealed by the ciliate Paramecium tetraurelia.</title>
        <authorList>
            <consortium name="Genoscope"/>
            <person name="Aury J.-M."/>
            <person name="Jaillon O."/>
            <person name="Duret L."/>
            <person name="Noel B."/>
            <person name="Jubin C."/>
            <person name="Porcel B.M."/>
            <person name="Segurens B."/>
            <person name="Daubin V."/>
            <person name="Anthouard V."/>
            <person name="Aiach N."/>
            <person name="Arnaiz O."/>
            <person name="Billaut A."/>
            <person name="Beisson J."/>
            <person name="Blanc I."/>
            <person name="Bouhouche K."/>
            <person name="Camara F."/>
            <person name="Duharcourt S."/>
            <person name="Guigo R."/>
            <person name="Gogendeau D."/>
            <person name="Katinka M."/>
            <person name="Keller A.-M."/>
            <person name="Kissmehl R."/>
            <person name="Klotz C."/>
            <person name="Koll F."/>
            <person name="Le Moue A."/>
            <person name="Lepere C."/>
            <person name="Malinsky S."/>
            <person name="Nowacki M."/>
            <person name="Nowak J.K."/>
            <person name="Plattner H."/>
            <person name="Poulain J."/>
            <person name="Ruiz F."/>
            <person name="Serrano V."/>
            <person name="Zagulski M."/>
            <person name="Dessen P."/>
            <person name="Betermier M."/>
            <person name="Weissenbach J."/>
            <person name="Scarpelli C."/>
            <person name="Schachter V."/>
            <person name="Sperling L."/>
            <person name="Meyer E."/>
            <person name="Cohen J."/>
            <person name="Wincker P."/>
        </authorList>
    </citation>
    <scope>NUCLEOTIDE SEQUENCE [LARGE SCALE GENOMIC DNA]</scope>
    <source>
        <strain evidence="2 3">Stock d4-2</strain>
    </source>
</reference>